<protein>
    <submittedName>
        <fullName evidence="1">Uncharacterized protein</fullName>
    </submittedName>
</protein>
<comment type="caution">
    <text evidence="1">The sequence shown here is derived from an EMBL/GenBank/DDBJ whole genome shotgun (WGS) entry which is preliminary data.</text>
</comment>
<dbReference type="Proteomes" id="UP000233551">
    <property type="component" value="Unassembled WGS sequence"/>
</dbReference>
<evidence type="ECO:0000313" key="2">
    <source>
        <dbReference type="EMBL" id="PKI69060.1"/>
    </source>
</evidence>
<evidence type="ECO:0000313" key="3">
    <source>
        <dbReference type="Proteomes" id="UP000197138"/>
    </source>
</evidence>
<evidence type="ECO:0000313" key="4">
    <source>
        <dbReference type="Proteomes" id="UP000233551"/>
    </source>
</evidence>
<dbReference type="PANTHER" id="PTHR28141">
    <property type="entry name" value="2',3'-CYCLIC-NUCLEOTIDE 3'-PHOSPHODIESTERASE"/>
    <property type="match status" value="1"/>
</dbReference>
<dbReference type="PANTHER" id="PTHR28141:SF1">
    <property type="entry name" value="2',3'-CYCLIC-NUCLEOTIDE 3'-PHOSPHODIESTERASE"/>
    <property type="match status" value="1"/>
</dbReference>
<reference evidence="2 4" key="3">
    <citation type="submission" date="2017-11" db="EMBL/GenBank/DDBJ databases">
        <title>De-novo sequencing of pomegranate (Punica granatum L.) genome.</title>
        <authorList>
            <person name="Akparov Z."/>
            <person name="Amiraslanov A."/>
            <person name="Hajiyeva S."/>
            <person name="Abbasov M."/>
            <person name="Kaur K."/>
            <person name="Hamwieh A."/>
            <person name="Solovyev V."/>
            <person name="Salamov A."/>
            <person name="Braich B."/>
            <person name="Kosarev P."/>
            <person name="Mahmoud A."/>
            <person name="Hajiyev E."/>
            <person name="Babayeva S."/>
            <person name="Izzatullayeva V."/>
            <person name="Mammadov A."/>
            <person name="Mammadov A."/>
            <person name="Sharifova S."/>
            <person name="Ojaghi J."/>
            <person name="Eynullazada K."/>
            <person name="Bayramov B."/>
            <person name="Abdulazimova A."/>
            <person name="Shahmuradov I."/>
        </authorList>
    </citation>
    <scope>NUCLEOTIDE SEQUENCE [LARGE SCALE GENOMIC DNA]</scope>
    <source>
        <strain evidence="2">AG2017</strain>
        <strain evidence="4">cv. AG2017</strain>
        <tissue evidence="2">Leaf</tissue>
    </source>
</reference>
<accession>A0A218WKA1</accession>
<dbReference type="GO" id="GO:0004113">
    <property type="term" value="F:2',3'-cyclic-nucleotide 3'-phosphodiesterase activity"/>
    <property type="evidence" value="ECO:0007669"/>
    <property type="project" value="TreeGrafter"/>
</dbReference>
<organism evidence="1 3">
    <name type="scientific">Punica granatum</name>
    <name type="common">Pomegranate</name>
    <dbReference type="NCBI Taxonomy" id="22663"/>
    <lineage>
        <taxon>Eukaryota</taxon>
        <taxon>Viridiplantae</taxon>
        <taxon>Streptophyta</taxon>
        <taxon>Embryophyta</taxon>
        <taxon>Tracheophyta</taxon>
        <taxon>Spermatophyta</taxon>
        <taxon>Magnoliopsida</taxon>
        <taxon>eudicotyledons</taxon>
        <taxon>Gunneridae</taxon>
        <taxon>Pentapetalae</taxon>
        <taxon>rosids</taxon>
        <taxon>malvids</taxon>
        <taxon>Myrtales</taxon>
        <taxon>Lythraceae</taxon>
        <taxon>Punica</taxon>
    </lineage>
</organism>
<keyword evidence="4" id="KW-1185">Reference proteome</keyword>
<reference evidence="1" key="2">
    <citation type="submission" date="2017-06" db="EMBL/GenBank/DDBJ databases">
        <title>The pomegranate genome and the genomics of punicalagin biosynthesis.</title>
        <authorList>
            <person name="Xu C."/>
        </authorList>
    </citation>
    <scope>NUCLEOTIDE SEQUENCE [LARGE SCALE GENOMIC DNA]</scope>
    <source>
        <tissue evidence="1">Fresh leaf</tissue>
    </source>
</reference>
<reference evidence="3" key="1">
    <citation type="journal article" date="2017" name="Plant J.">
        <title>The pomegranate (Punica granatum L.) genome and the genomics of punicalagin biosynthesis.</title>
        <authorList>
            <person name="Qin G."/>
            <person name="Xu C."/>
            <person name="Ming R."/>
            <person name="Tang H."/>
            <person name="Guyot R."/>
            <person name="Kramer E.M."/>
            <person name="Hu Y."/>
            <person name="Yi X."/>
            <person name="Qi Y."/>
            <person name="Xu X."/>
            <person name="Gao Z."/>
            <person name="Pan H."/>
            <person name="Jian J."/>
            <person name="Tian Y."/>
            <person name="Yue Z."/>
            <person name="Xu Y."/>
        </authorList>
    </citation>
    <scope>NUCLEOTIDE SEQUENCE [LARGE SCALE GENOMIC DNA]</scope>
    <source>
        <strain evidence="3">cv. Dabenzi</strain>
    </source>
</reference>
<dbReference type="InterPro" id="IPR012386">
    <property type="entry name" value="Cyclic-nucl_3Pdiesterase"/>
</dbReference>
<dbReference type="InterPro" id="IPR009097">
    <property type="entry name" value="Cyclic_Pdiesterase"/>
</dbReference>
<gene>
    <name evidence="1" type="ORF">CDL15_Pgr001117</name>
    <name evidence="2" type="ORF">CRG98_010529</name>
</gene>
<dbReference type="FunFam" id="3.90.1140.10:FF:000007">
    <property type="entry name" value="Cyclic phosphodiesterase"/>
    <property type="match status" value="1"/>
</dbReference>
<dbReference type="Gene3D" id="3.90.1140.10">
    <property type="entry name" value="Cyclic phosphodiesterase"/>
    <property type="match status" value="1"/>
</dbReference>
<dbReference type="EMBL" id="PGOL01000523">
    <property type="protein sequence ID" value="PKI69060.1"/>
    <property type="molecule type" value="Genomic_DNA"/>
</dbReference>
<dbReference type="Pfam" id="PF07823">
    <property type="entry name" value="CPDase"/>
    <property type="match status" value="1"/>
</dbReference>
<dbReference type="GeneID" id="116206369"/>
<name>A0A218WKA1_PUNGR</name>
<dbReference type="AlphaFoldDB" id="A0A218WKA1"/>
<dbReference type="STRING" id="22663.A0A218WKA1"/>
<evidence type="ECO:0000313" key="1">
    <source>
        <dbReference type="EMBL" id="OWM73003.1"/>
    </source>
</evidence>
<sequence>MEPAAPKFVYSVWALPPEDGVAPRLRELMGGLRSAFGGPKFEPHVTVVGAIELTEEDALKLFRAACDGLKAYTATVDRVATGTFYYQCVHLLLHPTPEVMEASAHCWRHFGYRQSTPYMPHLSLLYGDLSEEEKKAAQEKANSLDETIGSLSFPISRLALYKTDTEDKTCLSWEKVAECTLSSS</sequence>
<dbReference type="EMBL" id="MTKT01003953">
    <property type="protein sequence ID" value="OWM73003.1"/>
    <property type="molecule type" value="Genomic_DNA"/>
</dbReference>
<dbReference type="OrthoDB" id="514292at2759"/>
<dbReference type="SUPFAM" id="SSF55144">
    <property type="entry name" value="LigT-like"/>
    <property type="match status" value="1"/>
</dbReference>
<dbReference type="PIRSF" id="PIRSF017903">
    <property type="entry name" value="CPDase_plant"/>
    <property type="match status" value="1"/>
</dbReference>
<dbReference type="Proteomes" id="UP000197138">
    <property type="component" value="Unassembled WGS sequence"/>
</dbReference>
<proteinExistence type="predicted"/>
<dbReference type="GO" id="GO:0009187">
    <property type="term" value="P:cyclic nucleotide metabolic process"/>
    <property type="evidence" value="ECO:0007669"/>
    <property type="project" value="TreeGrafter"/>
</dbReference>